<dbReference type="Proteomes" id="UP000245910">
    <property type="component" value="Chromosome IIII"/>
</dbReference>
<keyword evidence="2" id="KW-1185">Reference proteome</keyword>
<sequence>MREKRKRKLVMALTVDALIGSGPLSGLVTELSGRYPCSVPELIHSLSAARGALSGSTSLLRLTLRDGLSVDWWFWVLSQILAKLLQTRVRL</sequence>
<dbReference type="AlphaFoldDB" id="A0A2L2SNZ1"/>
<organism evidence="1 2">
    <name type="scientific">Fusarium venenatum</name>
    <dbReference type="NCBI Taxonomy" id="56646"/>
    <lineage>
        <taxon>Eukaryota</taxon>
        <taxon>Fungi</taxon>
        <taxon>Dikarya</taxon>
        <taxon>Ascomycota</taxon>
        <taxon>Pezizomycotina</taxon>
        <taxon>Sordariomycetes</taxon>
        <taxon>Hypocreomycetidae</taxon>
        <taxon>Hypocreales</taxon>
        <taxon>Nectriaceae</taxon>
        <taxon>Fusarium</taxon>
    </lineage>
</organism>
<protein>
    <submittedName>
        <fullName evidence="1">Uncharacterized protein</fullName>
    </submittedName>
</protein>
<proteinExistence type="predicted"/>
<name>A0A2L2SNZ1_9HYPO</name>
<evidence type="ECO:0000313" key="2">
    <source>
        <dbReference type="Proteomes" id="UP000245910"/>
    </source>
</evidence>
<evidence type="ECO:0000313" key="1">
    <source>
        <dbReference type="EMBL" id="CEI39406.1"/>
    </source>
</evidence>
<dbReference type="EMBL" id="LN649232">
    <property type="protein sequence ID" value="CEI39406.1"/>
    <property type="molecule type" value="Genomic_DNA"/>
</dbReference>
<reference evidence="2" key="1">
    <citation type="submission" date="2014-10" db="EMBL/GenBank/DDBJ databases">
        <authorList>
            <person name="King R."/>
        </authorList>
    </citation>
    <scope>NUCLEOTIDE SEQUENCE [LARGE SCALE GENOMIC DNA]</scope>
    <source>
        <strain evidence="2">A3/5</strain>
    </source>
</reference>
<accession>A0A2L2SNZ1</accession>